<name>A0ABU4ZSQ1_9HYPH</name>
<dbReference type="InterPro" id="IPR041474">
    <property type="entry name" value="NicS_C"/>
</dbReference>
<keyword evidence="1 2" id="KW-0238">DNA-binding</keyword>
<evidence type="ECO:0000313" key="4">
    <source>
        <dbReference type="EMBL" id="MDX8528426.1"/>
    </source>
</evidence>
<dbReference type="Proteomes" id="UP001276840">
    <property type="component" value="Unassembled WGS sequence"/>
</dbReference>
<evidence type="ECO:0000259" key="3">
    <source>
        <dbReference type="PROSITE" id="PS50977"/>
    </source>
</evidence>
<dbReference type="EMBL" id="JAVIJF010000026">
    <property type="protein sequence ID" value="MDX8528426.1"/>
    <property type="molecule type" value="Genomic_DNA"/>
</dbReference>
<protein>
    <submittedName>
        <fullName evidence="4">TetR/AcrR family transcriptional regulator</fullName>
    </submittedName>
</protein>
<feature type="domain" description="HTH tetR-type" evidence="3">
    <location>
        <begin position="18"/>
        <end position="78"/>
    </location>
</feature>
<reference evidence="4 5" key="1">
    <citation type="submission" date="2023-08" db="EMBL/GenBank/DDBJ databases">
        <title>Implementing the SeqCode for naming new Mesorhizobium species isolated from Vachellia karroo root nodules.</title>
        <authorList>
            <person name="Van Lill M."/>
        </authorList>
    </citation>
    <scope>NUCLEOTIDE SEQUENCE [LARGE SCALE GENOMIC DNA]</scope>
    <source>
        <strain evidence="4 5">MSK 1335</strain>
    </source>
</reference>
<dbReference type="PANTHER" id="PTHR30328">
    <property type="entry name" value="TRANSCRIPTIONAL REPRESSOR"/>
    <property type="match status" value="1"/>
</dbReference>
<dbReference type="Gene3D" id="1.10.357.10">
    <property type="entry name" value="Tetracycline Repressor, domain 2"/>
    <property type="match status" value="1"/>
</dbReference>
<dbReference type="PANTHER" id="PTHR30328:SF54">
    <property type="entry name" value="HTH-TYPE TRANSCRIPTIONAL REPRESSOR SCO4008"/>
    <property type="match status" value="1"/>
</dbReference>
<dbReference type="RefSeq" id="WP_320236354.1">
    <property type="nucleotide sequence ID" value="NZ_JAVIJF010000026.1"/>
</dbReference>
<comment type="caution">
    <text evidence="4">The sequence shown here is derived from an EMBL/GenBank/DDBJ whole genome shotgun (WGS) entry which is preliminary data.</text>
</comment>
<accession>A0ABU4ZSQ1</accession>
<dbReference type="Pfam" id="PF00440">
    <property type="entry name" value="TetR_N"/>
    <property type="match status" value="1"/>
</dbReference>
<dbReference type="InterPro" id="IPR036271">
    <property type="entry name" value="Tet_transcr_reg_TetR-rel_C_sf"/>
</dbReference>
<dbReference type="InterPro" id="IPR050109">
    <property type="entry name" value="HTH-type_TetR-like_transc_reg"/>
</dbReference>
<dbReference type="InterPro" id="IPR009057">
    <property type="entry name" value="Homeodomain-like_sf"/>
</dbReference>
<evidence type="ECO:0000313" key="5">
    <source>
        <dbReference type="Proteomes" id="UP001276840"/>
    </source>
</evidence>
<evidence type="ECO:0000256" key="1">
    <source>
        <dbReference type="ARBA" id="ARBA00023125"/>
    </source>
</evidence>
<dbReference type="PROSITE" id="PS50977">
    <property type="entry name" value="HTH_TETR_2"/>
    <property type="match status" value="1"/>
</dbReference>
<evidence type="ECO:0000256" key="2">
    <source>
        <dbReference type="PROSITE-ProRule" id="PRU00335"/>
    </source>
</evidence>
<sequence>MDDKPANGRSGGWKQDPAGVRNNILAVAMAEFAANGLSGARIDDISAKTSTSKRMIYYYFGDKEGLYGRVLEEAYREVRAGEQQLELDHLPPVEALKLLAEFTFDHHSRHPDFIRIVMIENIHHGAYLERSELIRLLNAGAIQKLEAICRRGREAGLFRDDVTPLQLHWHISAMSFFNVSNRATFSRIFGTNLFAADGQEALKKQMVEMVVGLALKPERRLGR</sequence>
<dbReference type="SUPFAM" id="SSF46689">
    <property type="entry name" value="Homeodomain-like"/>
    <property type="match status" value="1"/>
</dbReference>
<feature type="DNA-binding region" description="H-T-H motif" evidence="2">
    <location>
        <begin position="41"/>
        <end position="60"/>
    </location>
</feature>
<proteinExistence type="predicted"/>
<keyword evidence="5" id="KW-1185">Reference proteome</keyword>
<dbReference type="SUPFAM" id="SSF48498">
    <property type="entry name" value="Tetracyclin repressor-like, C-terminal domain"/>
    <property type="match status" value="1"/>
</dbReference>
<gene>
    <name evidence="4" type="ORF">RFM68_28500</name>
</gene>
<dbReference type="Pfam" id="PF17938">
    <property type="entry name" value="TetR_C_29"/>
    <property type="match status" value="1"/>
</dbReference>
<organism evidence="4 5">
    <name type="scientific">Mesorhizobium montanum</name>
    <dbReference type="NCBI Taxonomy" id="3072323"/>
    <lineage>
        <taxon>Bacteria</taxon>
        <taxon>Pseudomonadati</taxon>
        <taxon>Pseudomonadota</taxon>
        <taxon>Alphaproteobacteria</taxon>
        <taxon>Hyphomicrobiales</taxon>
        <taxon>Phyllobacteriaceae</taxon>
        <taxon>Mesorhizobium</taxon>
    </lineage>
</organism>
<dbReference type="InterPro" id="IPR001647">
    <property type="entry name" value="HTH_TetR"/>
</dbReference>